<proteinExistence type="inferred from homology"/>
<dbReference type="PANTHER" id="PTHR47505">
    <property type="entry name" value="DNA UTILIZATION PROTEIN YHGH"/>
    <property type="match status" value="1"/>
</dbReference>
<dbReference type="PANTHER" id="PTHR47505:SF1">
    <property type="entry name" value="DNA UTILIZATION PROTEIN YHGH"/>
    <property type="match status" value="1"/>
</dbReference>
<keyword evidence="4" id="KW-1185">Reference proteome</keyword>
<dbReference type="InterPro" id="IPR000836">
    <property type="entry name" value="PRTase_dom"/>
</dbReference>
<dbReference type="SUPFAM" id="SSF53271">
    <property type="entry name" value="PRTase-like"/>
    <property type="match status" value="1"/>
</dbReference>
<name>A0A7C9IW98_9BACT</name>
<dbReference type="OrthoDB" id="9779910at2"/>
<sequence>MRPLWAGLGHLAGRLGRALTPLCDRCQVCRGLLPGGGSHPVCPACATGLAARLGGFCPRCGAFAADAAAPVALCLDCRCQGRAWDGFAFHGRYEGHLRQLVLGFKFGGRLGQGRLLAGFLAEAWQRAAGRSGDGAMDAGVPACLVPVPLHPKRLSWRGFNQSLELARFLGRELARPVCAEGLTRVRNTTPQSQLPGRARLSNLAGAFAGQERLVAGRHVLLVDDVMTTGATVDTAVRALRAAGAVRVDVVVVAR</sequence>
<comment type="caution">
    <text evidence="3">The sequence shown here is derived from an EMBL/GenBank/DDBJ whole genome shotgun (WGS) entry which is preliminary data.</text>
</comment>
<dbReference type="InterPro" id="IPR051910">
    <property type="entry name" value="ComF/GntX_DNA_util-trans"/>
</dbReference>
<dbReference type="EMBL" id="WVUD01000014">
    <property type="protein sequence ID" value="MYL83402.1"/>
    <property type="molecule type" value="Genomic_DNA"/>
</dbReference>
<dbReference type="CDD" id="cd06223">
    <property type="entry name" value="PRTases_typeI"/>
    <property type="match status" value="1"/>
</dbReference>
<dbReference type="AlphaFoldDB" id="A0A7C9IW98"/>
<comment type="similarity">
    <text evidence="1">Belongs to the ComF/GntX family.</text>
</comment>
<organism evidence="3 4">
    <name type="scientific">Solidesulfovibrio aerotolerans</name>
    <dbReference type="NCBI Taxonomy" id="295255"/>
    <lineage>
        <taxon>Bacteria</taxon>
        <taxon>Pseudomonadati</taxon>
        <taxon>Thermodesulfobacteriota</taxon>
        <taxon>Desulfovibrionia</taxon>
        <taxon>Desulfovibrionales</taxon>
        <taxon>Desulfovibrionaceae</taxon>
        <taxon>Solidesulfovibrio</taxon>
    </lineage>
</organism>
<gene>
    <name evidence="3" type="ORF">GTA51_09715</name>
</gene>
<feature type="domain" description="Phosphoribosyltransferase" evidence="2">
    <location>
        <begin position="162"/>
        <end position="253"/>
    </location>
</feature>
<protein>
    <submittedName>
        <fullName evidence="3">ComF family protein</fullName>
    </submittedName>
</protein>
<reference evidence="3 4" key="1">
    <citation type="submission" date="2020-01" db="EMBL/GenBank/DDBJ databases">
        <title>Genome sequence of Desulfovibrio aerotolerans DSM 16695(T).</title>
        <authorList>
            <person name="Karnachuk O."/>
            <person name="Avakyan M."/>
            <person name="Mardanov A."/>
            <person name="Kadnikov V."/>
            <person name="Ravin N."/>
        </authorList>
    </citation>
    <scope>NUCLEOTIDE SEQUENCE [LARGE SCALE GENOMIC DNA]</scope>
    <source>
        <strain evidence="3 4">DSM 16695</strain>
    </source>
</reference>
<dbReference type="InterPro" id="IPR029057">
    <property type="entry name" value="PRTase-like"/>
</dbReference>
<evidence type="ECO:0000256" key="1">
    <source>
        <dbReference type="ARBA" id="ARBA00008007"/>
    </source>
</evidence>
<evidence type="ECO:0000313" key="4">
    <source>
        <dbReference type="Proteomes" id="UP000482487"/>
    </source>
</evidence>
<dbReference type="Proteomes" id="UP000482487">
    <property type="component" value="Unassembled WGS sequence"/>
</dbReference>
<dbReference type="RefSeq" id="WP_160960640.1">
    <property type="nucleotide sequence ID" value="NZ_WVUD01000014.1"/>
</dbReference>
<evidence type="ECO:0000313" key="3">
    <source>
        <dbReference type="EMBL" id="MYL83402.1"/>
    </source>
</evidence>
<accession>A0A7C9IW98</accession>
<dbReference type="Gene3D" id="3.40.50.2020">
    <property type="match status" value="1"/>
</dbReference>
<evidence type="ECO:0000259" key="2">
    <source>
        <dbReference type="Pfam" id="PF00156"/>
    </source>
</evidence>
<dbReference type="Pfam" id="PF00156">
    <property type="entry name" value="Pribosyltran"/>
    <property type="match status" value="1"/>
</dbReference>